<dbReference type="EMBL" id="DSPX01000255">
    <property type="protein sequence ID" value="HGG03727.1"/>
    <property type="molecule type" value="Genomic_DNA"/>
</dbReference>
<dbReference type="SUPFAM" id="SSF53474">
    <property type="entry name" value="alpha/beta-Hydrolases"/>
    <property type="match status" value="1"/>
</dbReference>
<dbReference type="PANTHER" id="PTHR22753:SF48">
    <property type="entry name" value="PHOSPHOLIPID_GLYCEROL ACYLTRANSFERASE DOMAIN-CONTAINING PROTEIN"/>
    <property type="match status" value="1"/>
</dbReference>
<dbReference type="AlphaFoldDB" id="A0A7C4A196"/>
<keyword evidence="2" id="KW-0378">Hydrolase</keyword>
<evidence type="ECO:0000313" key="2">
    <source>
        <dbReference type="EMBL" id="HGG03727.1"/>
    </source>
</evidence>
<proteinExistence type="predicted"/>
<accession>A0A7C4A196</accession>
<sequence length="259" mass="29330">MLTPVTTQPEKPLFIFLPGLDGCGELLQWQITQGLATGFDIRTLTIPPDDLSTWDELTAKVVNLLEIELATNHRPLYLCGESFGGCLALKVALRAPELIDRLILVNPATCFNQRPWLQWGSHLTGWLPPPLYTISVIGFLPFLAALERMTRTQAANLLAAMQFPPQTTTSWRIALMREFEILPQQLYEFTKPVLLIASSNDLILASVAESERLLHYFPNAQRVILPHSGHTCLLETDINLSRILKSQKFWPQLEFAWRE</sequence>
<dbReference type="Pfam" id="PF12146">
    <property type="entry name" value="Hydrolase_4"/>
    <property type="match status" value="1"/>
</dbReference>
<dbReference type="PANTHER" id="PTHR22753">
    <property type="entry name" value="TRANSMEMBRANE PROTEIN 68"/>
    <property type="match status" value="1"/>
</dbReference>
<dbReference type="Gene3D" id="3.40.50.1820">
    <property type="entry name" value="alpha/beta hydrolase"/>
    <property type="match status" value="1"/>
</dbReference>
<reference evidence="2" key="1">
    <citation type="journal article" date="2020" name="mSystems">
        <title>Genome- and Community-Level Interaction Insights into Carbon Utilization and Element Cycling Functions of Hydrothermarchaeota in Hydrothermal Sediment.</title>
        <authorList>
            <person name="Zhou Z."/>
            <person name="Liu Y."/>
            <person name="Xu W."/>
            <person name="Pan J."/>
            <person name="Luo Z.H."/>
            <person name="Li M."/>
        </authorList>
    </citation>
    <scope>NUCLEOTIDE SEQUENCE [LARGE SCALE GENOMIC DNA]</scope>
    <source>
        <strain evidence="2">SpSt-374</strain>
    </source>
</reference>
<feature type="domain" description="Serine aminopeptidase S33" evidence="1">
    <location>
        <begin position="68"/>
        <end position="237"/>
    </location>
</feature>
<evidence type="ECO:0000259" key="1">
    <source>
        <dbReference type="Pfam" id="PF12146"/>
    </source>
</evidence>
<dbReference type="InterPro" id="IPR029058">
    <property type="entry name" value="AB_hydrolase_fold"/>
</dbReference>
<dbReference type="GO" id="GO:0016787">
    <property type="term" value="F:hydrolase activity"/>
    <property type="evidence" value="ECO:0007669"/>
    <property type="project" value="UniProtKB-KW"/>
</dbReference>
<dbReference type="GO" id="GO:0016020">
    <property type="term" value="C:membrane"/>
    <property type="evidence" value="ECO:0007669"/>
    <property type="project" value="TreeGrafter"/>
</dbReference>
<organism evidence="2">
    <name type="scientific">Planktothricoides sp. SpSt-374</name>
    <dbReference type="NCBI Taxonomy" id="2282167"/>
    <lineage>
        <taxon>Bacteria</taxon>
        <taxon>Bacillati</taxon>
        <taxon>Cyanobacteriota</taxon>
        <taxon>Cyanophyceae</taxon>
        <taxon>Oscillatoriophycideae</taxon>
        <taxon>Oscillatoriales</taxon>
        <taxon>Oscillatoriaceae</taxon>
        <taxon>Planktothricoides</taxon>
    </lineage>
</organism>
<protein>
    <submittedName>
        <fullName evidence="2">Alpha/beta fold hydrolase</fullName>
    </submittedName>
</protein>
<dbReference type="InterPro" id="IPR022742">
    <property type="entry name" value="Hydrolase_4"/>
</dbReference>
<comment type="caution">
    <text evidence="2">The sequence shown here is derived from an EMBL/GenBank/DDBJ whole genome shotgun (WGS) entry which is preliminary data.</text>
</comment>
<name>A0A7C4A196_9CYAN</name>
<gene>
    <name evidence="2" type="ORF">ENR15_24595</name>
</gene>